<sequence>MNWSRELNSSELFAYREIFEGEDKAIHCFDDLPTEVSDHFLIQIRVKRLGFLADIDGPAVELGHIRDARGLGSSQWVGVHLFDDCRRDRTRSQVRRYRSAACWLTPPRLSLVPAFLFCLCLCLRAYLASA</sequence>
<comment type="caution">
    <text evidence="1">The sequence shown here is derived from an EMBL/GenBank/DDBJ whole genome shotgun (WGS) entry which is preliminary data.</text>
</comment>
<evidence type="ECO:0000313" key="1">
    <source>
        <dbReference type="EMBL" id="KAG6466778.1"/>
    </source>
</evidence>
<dbReference type="AlphaFoldDB" id="A0A8J5C4I3"/>
<accession>A0A8J5C4I3</accession>
<name>A0A8J5C4I3_ZINOF</name>
<dbReference type="Proteomes" id="UP000734854">
    <property type="component" value="Unassembled WGS sequence"/>
</dbReference>
<gene>
    <name evidence="1" type="ORF">ZIOFF_075411</name>
</gene>
<evidence type="ECO:0000313" key="2">
    <source>
        <dbReference type="Proteomes" id="UP000734854"/>
    </source>
</evidence>
<protein>
    <submittedName>
        <fullName evidence="1">Uncharacterized protein</fullName>
    </submittedName>
</protein>
<proteinExistence type="predicted"/>
<organism evidence="1 2">
    <name type="scientific">Zingiber officinale</name>
    <name type="common">Ginger</name>
    <name type="synonym">Amomum zingiber</name>
    <dbReference type="NCBI Taxonomy" id="94328"/>
    <lineage>
        <taxon>Eukaryota</taxon>
        <taxon>Viridiplantae</taxon>
        <taxon>Streptophyta</taxon>
        <taxon>Embryophyta</taxon>
        <taxon>Tracheophyta</taxon>
        <taxon>Spermatophyta</taxon>
        <taxon>Magnoliopsida</taxon>
        <taxon>Liliopsida</taxon>
        <taxon>Zingiberales</taxon>
        <taxon>Zingiberaceae</taxon>
        <taxon>Zingiber</taxon>
    </lineage>
</organism>
<keyword evidence="2" id="KW-1185">Reference proteome</keyword>
<dbReference type="EMBL" id="JACMSC010000122">
    <property type="protein sequence ID" value="KAG6466778.1"/>
    <property type="molecule type" value="Genomic_DNA"/>
</dbReference>
<reference evidence="1 2" key="1">
    <citation type="submission" date="2020-08" db="EMBL/GenBank/DDBJ databases">
        <title>Plant Genome Project.</title>
        <authorList>
            <person name="Zhang R.-G."/>
        </authorList>
    </citation>
    <scope>NUCLEOTIDE SEQUENCE [LARGE SCALE GENOMIC DNA]</scope>
    <source>
        <tissue evidence="1">Rhizome</tissue>
    </source>
</reference>